<dbReference type="RefSeq" id="WP_338449819.1">
    <property type="nucleotide sequence ID" value="NZ_CP137640.1"/>
</dbReference>
<gene>
    <name evidence="2" type="ORF">R4Z09_27340</name>
</gene>
<dbReference type="InterPro" id="IPR036281">
    <property type="entry name" value="SinR/SinI_dimer_dom_sf"/>
</dbReference>
<keyword evidence="3" id="KW-1185">Reference proteome</keyword>
<dbReference type="PROSITE" id="PS51500">
    <property type="entry name" value="SIN"/>
    <property type="match status" value="1"/>
</dbReference>
<dbReference type="Pfam" id="PF08671">
    <property type="entry name" value="SinI"/>
    <property type="match status" value="1"/>
</dbReference>
<proteinExistence type="predicted"/>
<sequence length="40" mass="4611">MSAKAEDEEWIQLILEAKNLGLTVEEVREFIQGKYDPDSD</sequence>
<dbReference type="InterPro" id="IPR010981">
    <property type="entry name" value="SinR/SinI_dimer_dom"/>
</dbReference>
<organism evidence="2 3">
    <name type="scientific">Niallia oryzisoli</name>
    <dbReference type="NCBI Taxonomy" id="1737571"/>
    <lineage>
        <taxon>Bacteria</taxon>
        <taxon>Bacillati</taxon>
        <taxon>Bacillota</taxon>
        <taxon>Bacilli</taxon>
        <taxon>Bacillales</taxon>
        <taxon>Bacillaceae</taxon>
        <taxon>Niallia</taxon>
    </lineage>
</organism>
<feature type="domain" description="Sin" evidence="1">
    <location>
        <begin position="1"/>
        <end position="35"/>
    </location>
</feature>
<evidence type="ECO:0000313" key="3">
    <source>
        <dbReference type="Proteomes" id="UP001357223"/>
    </source>
</evidence>
<reference evidence="2 3" key="1">
    <citation type="submission" date="2023-10" db="EMBL/GenBank/DDBJ databases">
        <title>Niallia locisalis sp.nov. isolated from a salt pond sample.</title>
        <authorList>
            <person name="Li X.-J."/>
            <person name="Dong L."/>
        </authorList>
    </citation>
    <scope>NUCLEOTIDE SEQUENCE [LARGE SCALE GENOMIC DNA]</scope>
    <source>
        <strain evidence="2 3">DSM 29761</strain>
    </source>
</reference>
<protein>
    <submittedName>
        <fullName evidence="2">Anti-repressor SinI family protein</fullName>
    </submittedName>
</protein>
<name>A0ABZ2CAW9_9BACI</name>
<evidence type="ECO:0000259" key="1">
    <source>
        <dbReference type="PROSITE" id="PS51500"/>
    </source>
</evidence>
<dbReference type="Proteomes" id="UP001357223">
    <property type="component" value="Chromosome"/>
</dbReference>
<evidence type="ECO:0000313" key="2">
    <source>
        <dbReference type="EMBL" id="WVX80889.1"/>
    </source>
</evidence>
<dbReference type="SUPFAM" id="SSF47406">
    <property type="entry name" value="SinR repressor dimerisation domain-like"/>
    <property type="match status" value="1"/>
</dbReference>
<dbReference type="EMBL" id="CP137640">
    <property type="protein sequence ID" value="WVX80889.1"/>
    <property type="molecule type" value="Genomic_DNA"/>
</dbReference>
<accession>A0ABZ2CAW9</accession>